<sequence>MQRNFDLVVSILGAFRDAEAAVLSGRDVTAAVQELDIEGATPEAVSHHLELLADAGLAKKLTESTAGQDAMWRITWKGYDALEQDEEDEEDEEDDEDDLDLDD</sequence>
<dbReference type="RefSeq" id="WP_066348426.1">
    <property type="nucleotide sequence ID" value="NZ_CBCSFJ010000039.1"/>
</dbReference>
<organism evidence="3 5">
    <name type="scientific">Bordetella bronchialis</name>
    <dbReference type="NCBI Taxonomy" id="463025"/>
    <lineage>
        <taxon>Bacteria</taxon>
        <taxon>Pseudomonadati</taxon>
        <taxon>Pseudomonadota</taxon>
        <taxon>Betaproteobacteria</taxon>
        <taxon>Burkholderiales</taxon>
        <taxon>Alcaligenaceae</taxon>
        <taxon>Bordetella</taxon>
    </lineage>
</organism>
<feature type="region of interest" description="Disordered" evidence="1">
    <location>
        <begin position="80"/>
        <end position="103"/>
    </location>
</feature>
<dbReference type="STRING" id="463025.BAU08_10855"/>
<dbReference type="InterPro" id="IPR019650">
    <property type="entry name" value="DUF2513"/>
</dbReference>
<dbReference type="InterPro" id="IPR036388">
    <property type="entry name" value="WH-like_DNA-bd_sf"/>
</dbReference>
<reference evidence="4 5" key="1">
    <citation type="submission" date="2016-06" db="EMBL/GenBank/DDBJ databases">
        <title>Complete genome sequences of Bordetella bronchialis and Bordetella flabilis.</title>
        <authorList>
            <person name="LiPuma J.J."/>
            <person name="Spilker T."/>
        </authorList>
    </citation>
    <scope>NUCLEOTIDE SEQUENCE [LARGE SCALE GENOMIC DNA]</scope>
    <source>
        <strain evidence="3 5">AU17976</strain>
        <strain evidence="2 4">AU3182</strain>
    </source>
</reference>
<dbReference type="Gene3D" id="1.10.10.10">
    <property type="entry name" value="Winged helix-like DNA-binding domain superfamily/Winged helix DNA-binding domain"/>
    <property type="match status" value="1"/>
</dbReference>
<proteinExistence type="predicted"/>
<name>A0A193FHT6_9BORD</name>
<dbReference type="KEGG" id="bbro:BAU06_10655"/>
<protein>
    <submittedName>
        <fullName evidence="3">DUF2513 domain-containing protein</fullName>
    </submittedName>
</protein>
<evidence type="ECO:0000313" key="2">
    <source>
        <dbReference type="EMBL" id="ANN66679.1"/>
    </source>
</evidence>
<dbReference type="OrthoDB" id="8636886at2"/>
<dbReference type="Proteomes" id="UP000092213">
    <property type="component" value="Chromosome"/>
</dbReference>
<keyword evidence="4" id="KW-1185">Reference proteome</keyword>
<feature type="compositionally biased region" description="Acidic residues" evidence="1">
    <location>
        <begin position="82"/>
        <end position="103"/>
    </location>
</feature>
<dbReference type="Pfam" id="PF10711">
    <property type="entry name" value="DUF2513"/>
    <property type="match status" value="1"/>
</dbReference>
<accession>A0A193FHT6</accession>
<gene>
    <name evidence="2" type="ORF">BAU06_10655</name>
    <name evidence="3" type="ORF">BAU08_10855</name>
</gene>
<dbReference type="AlphaFoldDB" id="A0A193FHT6"/>
<dbReference type="EMBL" id="CP016170">
    <property type="protein sequence ID" value="ANN66679.1"/>
    <property type="molecule type" value="Genomic_DNA"/>
</dbReference>
<evidence type="ECO:0000313" key="5">
    <source>
        <dbReference type="Proteomes" id="UP000092213"/>
    </source>
</evidence>
<evidence type="ECO:0000256" key="1">
    <source>
        <dbReference type="SAM" id="MobiDB-lite"/>
    </source>
</evidence>
<dbReference type="Proteomes" id="UP000091897">
    <property type="component" value="Chromosome"/>
</dbReference>
<dbReference type="EMBL" id="CP016171">
    <property type="protein sequence ID" value="ANN71758.1"/>
    <property type="molecule type" value="Genomic_DNA"/>
</dbReference>
<evidence type="ECO:0000313" key="3">
    <source>
        <dbReference type="EMBL" id="ANN71758.1"/>
    </source>
</evidence>
<evidence type="ECO:0000313" key="4">
    <source>
        <dbReference type="Proteomes" id="UP000091897"/>
    </source>
</evidence>